<keyword evidence="5" id="KW-1185">Reference proteome</keyword>
<feature type="domain" description="Soluble ligand binding" evidence="3">
    <location>
        <begin position="134"/>
        <end position="183"/>
    </location>
</feature>
<keyword evidence="1" id="KW-0732">Signal</keyword>
<dbReference type="InterPro" id="IPR003715">
    <property type="entry name" value="Poly_export_N"/>
</dbReference>
<dbReference type="EMBL" id="BAABWN010000008">
    <property type="protein sequence ID" value="GAA6168722.1"/>
    <property type="molecule type" value="Genomic_DNA"/>
</dbReference>
<evidence type="ECO:0000256" key="1">
    <source>
        <dbReference type="ARBA" id="ARBA00022729"/>
    </source>
</evidence>
<reference evidence="4 5" key="1">
    <citation type="submission" date="2024-04" db="EMBL/GenBank/DDBJ databases">
        <title>Draft genome sequence of Sessilibacter corallicola NBRC 116591.</title>
        <authorList>
            <person name="Miyakawa T."/>
            <person name="Kusuya Y."/>
            <person name="Miura T."/>
        </authorList>
    </citation>
    <scope>NUCLEOTIDE SEQUENCE [LARGE SCALE GENOMIC DNA]</scope>
    <source>
        <strain evidence="4 5">KU-00831-HH</strain>
    </source>
</reference>
<evidence type="ECO:0000259" key="3">
    <source>
        <dbReference type="Pfam" id="PF10531"/>
    </source>
</evidence>
<evidence type="ECO:0000313" key="4">
    <source>
        <dbReference type="EMBL" id="GAA6168722.1"/>
    </source>
</evidence>
<dbReference type="InterPro" id="IPR049712">
    <property type="entry name" value="Poly_export"/>
</dbReference>
<dbReference type="InterPro" id="IPR019554">
    <property type="entry name" value="Soluble_ligand-bd"/>
</dbReference>
<dbReference type="RefSeq" id="WP_233088243.1">
    <property type="nucleotide sequence ID" value="NZ_BAABWN010000008.1"/>
</dbReference>
<evidence type="ECO:0008006" key="6">
    <source>
        <dbReference type="Google" id="ProtNLM"/>
    </source>
</evidence>
<dbReference type="NCBIfam" id="TIGR03027">
    <property type="entry name" value="pepcterm_export"/>
    <property type="match status" value="1"/>
</dbReference>
<proteinExistence type="predicted"/>
<evidence type="ECO:0000259" key="2">
    <source>
        <dbReference type="Pfam" id="PF02563"/>
    </source>
</evidence>
<organism evidence="4 5">
    <name type="scientific">Sessilibacter corallicola</name>
    <dbReference type="NCBI Taxonomy" id="2904075"/>
    <lineage>
        <taxon>Bacteria</taxon>
        <taxon>Pseudomonadati</taxon>
        <taxon>Pseudomonadota</taxon>
        <taxon>Gammaproteobacteria</taxon>
        <taxon>Cellvibrionales</taxon>
        <taxon>Cellvibrionaceae</taxon>
        <taxon>Sessilibacter</taxon>
    </lineage>
</organism>
<comment type="caution">
    <text evidence="4">The sequence shown here is derived from an EMBL/GenBank/DDBJ whole genome shotgun (WGS) entry which is preliminary data.</text>
</comment>
<dbReference type="PANTHER" id="PTHR33619">
    <property type="entry name" value="POLYSACCHARIDE EXPORT PROTEIN GFCE-RELATED"/>
    <property type="match status" value="1"/>
</dbReference>
<sequence>MPTQPLTSSLPKIRSSFRIVGLFILLVVGLAGCSNKSKKPELPITQSPDVLAEYHIGIGDQLAISVWRNQDLSVSVPVRPDGKISVPLAGDLIASGKTPKALAQDITTELTNFLKNPQVTVIVSDPSSVDFQRRVRVTGAVQSPISIPYRDGMTVLDLVLLANGLNDFAAPGKAKLYRRTEQGVKTFPVNLDDLLFKGKLESNYALQPSDVLSVPERLF</sequence>
<dbReference type="Pfam" id="PF10531">
    <property type="entry name" value="SLBB"/>
    <property type="match status" value="1"/>
</dbReference>
<dbReference type="InterPro" id="IPR017477">
    <property type="entry name" value="PEP-CTERM_polysacc_export"/>
</dbReference>
<dbReference type="Proteomes" id="UP001465153">
    <property type="component" value="Unassembled WGS sequence"/>
</dbReference>
<name>A0ABQ0AAY4_9GAMM</name>
<dbReference type="PANTHER" id="PTHR33619:SF3">
    <property type="entry name" value="POLYSACCHARIDE EXPORT PROTEIN GFCE-RELATED"/>
    <property type="match status" value="1"/>
</dbReference>
<evidence type="ECO:0000313" key="5">
    <source>
        <dbReference type="Proteomes" id="UP001465153"/>
    </source>
</evidence>
<protein>
    <recommendedName>
        <fullName evidence="6">Sugar ABC transporter substrate-binding protein</fullName>
    </recommendedName>
</protein>
<gene>
    <name evidence="4" type="ORF">NBRC116591_25330</name>
</gene>
<dbReference type="Gene3D" id="3.10.560.10">
    <property type="entry name" value="Outer membrane lipoprotein wza domain like"/>
    <property type="match status" value="1"/>
</dbReference>
<accession>A0ABQ0AAY4</accession>
<dbReference type="Pfam" id="PF02563">
    <property type="entry name" value="Poly_export"/>
    <property type="match status" value="1"/>
</dbReference>
<feature type="domain" description="Polysaccharide export protein N-terminal" evidence="2">
    <location>
        <begin position="52"/>
        <end position="123"/>
    </location>
</feature>